<dbReference type="InterPro" id="IPR013815">
    <property type="entry name" value="ATP_grasp_subdomain_1"/>
</dbReference>
<dbReference type="EC" id="6.3.2.4" evidence="13"/>
<evidence type="ECO:0000256" key="13">
    <source>
        <dbReference type="HAMAP-Rule" id="MF_00047"/>
    </source>
</evidence>
<proteinExistence type="inferred from homology"/>
<name>A0ABW0GLR9_9MICO</name>
<dbReference type="GO" id="GO:0016874">
    <property type="term" value="F:ligase activity"/>
    <property type="evidence" value="ECO:0007669"/>
    <property type="project" value="UniProtKB-KW"/>
</dbReference>
<dbReference type="Proteomes" id="UP001596122">
    <property type="component" value="Unassembled WGS sequence"/>
</dbReference>
<evidence type="ECO:0000256" key="3">
    <source>
        <dbReference type="ARBA" id="ARBA00010871"/>
    </source>
</evidence>
<reference evidence="17" key="1">
    <citation type="journal article" date="2019" name="Int. J. Syst. Evol. Microbiol.">
        <title>The Global Catalogue of Microorganisms (GCM) 10K type strain sequencing project: providing services to taxonomists for standard genome sequencing and annotation.</title>
        <authorList>
            <consortium name="The Broad Institute Genomics Platform"/>
            <consortium name="The Broad Institute Genome Sequencing Center for Infectious Disease"/>
            <person name="Wu L."/>
            <person name="Ma J."/>
        </authorList>
    </citation>
    <scope>NUCLEOTIDE SEQUENCE [LARGE SCALE GENOMIC DNA]</scope>
    <source>
        <strain evidence="17">CCUG 43114</strain>
    </source>
</reference>
<comment type="catalytic activity">
    <reaction evidence="13">
        <text>2 D-alanine + ATP = D-alanyl-D-alanine + ADP + phosphate + H(+)</text>
        <dbReference type="Rhea" id="RHEA:11224"/>
        <dbReference type="ChEBI" id="CHEBI:15378"/>
        <dbReference type="ChEBI" id="CHEBI:30616"/>
        <dbReference type="ChEBI" id="CHEBI:43474"/>
        <dbReference type="ChEBI" id="CHEBI:57416"/>
        <dbReference type="ChEBI" id="CHEBI:57822"/>
        <dbReference type="ChEBI" id="CHEBI:456216"/>
        <dbReference type="EC" id="6.3.2.4"/>
    </reaction>
</comment>
<feature type="domain" description="ATP-grasp" evidence="15">
    <location>
        <begin position="157"/>
        <end position="386"/>
    </location>
</feature>
<evidence type="ECO:0000259" key="15">
    <source>
        <dbReference type="PROSITE" id="PS50975"/>
    </source>
</evidence>
<keyword evidence="7 14" id="KW-0067">ATP-binding</keyword>
<dbReference type="Gene3D" id="3.30.1490.20">
    <property type="entry name" value="ATP-grasp fold, A domain"/>
    <property type="match status" value="1"/>
</dbReference>
<accession>A0ABW0GLR9</accession>
<dbReference type="PROSITE" id="PS00843">
    <property type="entry name" value="DALA_DALA_LIGASE_1"/>
    <property type="match status" value="1"/>
</dbReference>
<keyword evidence="9 13" id="KW-0133">Cell shape</keyword>
<comment type="cofactor">
    <cofactor evidence="2">
        <name>Mg(2+)</name>
        <dbReference type="ChEBI" id="CHEBI:18420"/>
    </cofactor>
</comment>
<comment type="caution">
    <text evidence="16">The sequence shown here is derived from an EMBL/GenBank/DDBJ whole genome shotgun (WGS) entry which is preliminary data.</text>
</comment>
<keyword evidence="5" id="KW-0479">Metal-binding</keyword>
<evidence type="ECO:0000256" key="7">
    <source>
        <dbReference type="ARBA" id="ARBA00022840"/>
    </source>
</evidence>
<sequence>MSDSGTRRPRVAVLFGGRSGEHGISCVTASGVLAALDRDRYDVVAVGITRSGAWLLVDDDPSAWRLRGRELPEVTAASAVAPGHVLSATDTERQGLVRVPESGSPVAVGDVDVVLPLLHGPYGEDGTLQGLLELAGTRYVGSGVLASAAGMDKHTMKVLLAHAGFEVADWVLLHPRDWRTDPAGVLGQVRDVVLGRAAPGTPVFVKPSRAGSSLGIGRVALDGPDAQAALVAALEAAAEHDPRVVVEVGVAGREIECGVLGAPDGGTPRASVCGEIVVHGDGFYDFEAKYLDGSRVDLVAPADLPDEVAAAVRDRSVEAFEALGCEGLARVDWFVEPGGDAAGPGGARLLLNEVNTMPGFTSTSMYPVLWERTGVTYPELVDRLVRLALERPVGLR</sequence>
<evidence type="ECO:0000256" key="10">
    <source>
        <dbReference type="ARBA" id="ARBA00022984"/>
    </source>
</evidence>
<dbReference type="PANTHER" id="PTHR23132">
    <property type="entry name" value="D-ALANINE--D-ALANINE LIGASE"/>
    <property type="match status" value="1"/>
</dbReference>
<comment type="subcellular location">
    <subcellularLocation>
        <location evidence="13">Cytoplasm</location>
    </subcellularLocation>
</comment>
<protein>
    <recommendedName>
        <fullName evidence="13">D-alanine--D-alanine ligase</fullName>
        <ecNumber evidence="13">6.3.2.4</ecNumber>
    </recommendedName>
    <alternativeName>
        <fullName evidence="13">D-Ala-D-Ala ligase</fullName>
    </alternativeName>
    <alternativeName>
        <fullName evidence="13">D-alanylalanine synthetase</fullName>
    </alternativeName>
</protein>
<dbReference type="InterPro" id="IPR011127">
    <property type="entry name" value="Dala_Dala_lig_N"/>
</dbReference>
<evidence type="ECO:0000313" key="17">
    <source>
        <dbReference type="Proteomes" id="UP001596122"/>
    </source>
</evidence>
<evidence type="ECO:0000256" key="2">
    <source>
        <dbReference type="ARBA" id="ARBA00001946"/>
    </source>
</evidence>
<dbReference type="Pfam" id="PF01820">
    <property type="entry name" value="Dala_Dala_lig_N"/>
    <property type="match status" value="1"/>
</dbReference>
<keyword evidence="11" id="KW-0464">Manganese</keyword>
<dbReference type="PIRSF" id="PIRSF039102">
    <property type="entry name" value="Ddl/VanB"/>
    <property type="match status" value="1"/>
</dbReference>
<dbReference type="Gene3D" id="3.30.470.20">
    <property type="entry name" value="ATP-grasp fold, B domain"/>
    <property type="match status" value="1"/>
</dbReference>
<keyword evidence="8" id="KW-0460">Magnesium</keyword>
<dbReference type="InterPro" id="IPR011095">
    <property type="entry name" value="Dala_Dala_lig_C"/>
</dbReference>
<evidence type="ECO:0000313" key="16">
    <source>
        <dbReference type="EMBL" id="MFC5380434.1"/>
    </source>
</evidence>
<dbReference type="SUPFAM" id="SSF52440">
    <property type="entry name" value="PreATP-grasp domain"/>
    <property type="match status" value="1"/>
</dbReference>
<evidence type="ECO:0000256" key="4">
    <source>
        <dbReference type="ARBA" id="ARBA00022598"/>
    </source>
</evidence>
<dbReference type="NCBIfam" id="NF002528">
    <property type="entry name" value="PRK01966.1-4"/>
    <property type="match status" value="1"/>
</dbReference>
<dbReference type="PANTHER" id="PTHR23132:SF25">
    <property type="entry name" value="D-ALANINE--D-ALANINE LIGASE A"/>
    <property type="match status" value="1"/>
</dbReference>
<evidence type="ECO:0000256" key="1">
    <source>
        <dbReference type="ARBA" id="ARBA00001936"/>
    </source>
</evidence>
<gene>
    <name evidence="13" type="primary">ddl</name>
    <name evidence="16" type="ORF">ACFPJ6_06495</name>
</gene>
<evidence type="ECO:0000256" key="12">
    <source>
        <dbReference type="ARBA" id="ARBA00023316"/>
    </source>
</evidence>
<evidence type="ECO:0000256" key="6">
    <source>
        <dbReference type="ARBA" id="ARBA00022741"/>
    </source>
</evidence>
<organism evidence="16 17">
    <name type="scientific">Aquipuribacter nitratireducens</name>
    <dbReference type="NCBI Taxonomy" id="650104"/>
    <lineage>
        <taxon>Bacteria</taxon>
        <taxon>Bacillati</taxon>
        <taxon>Actinomycetota</taxon>
        <taxon>Actinomycetes</taxon>
        <taxon>Micrococcales</taxon>
        <taxon>Intrasporangiaceae</taxon>
        <taxon>Aquipuribacter</taxon>
    </lineage>
</organism>
<dbReference type="InterPro" id="IPR011761">
    <property type="entry name" value="ATP-grasp"/>
</dbReference>
<keyword evidence="4 13" id="KW-0436">Ligase</keyword>
<comment type="pathway">
    <text evidence="13">Cell wall biogenesis; peptidoglycan biosynthesis.</text>
</comment>
<keyword evidence="10 13" id="KW-0573">Peptidoglycan synthesis</keyword>
<keyword evidence="17" id="KW-1185">Reference proteome</keyword>
<evidence type="ECO:0000256" key="14">
    <source>
        <dbReference type="PROSITE-ProRule" id="PRU00409"/>
    </source>
</evidence>
<comment type="cofactor">
    <cofactor evidence="1">
        <name>Mn(2+)</name>
        <dbReference type="ChEBI" id="CHEBI:29035"/>
    </cofactor>
</comment>
<dbReference type="EMBL" id="JBHSLD010000007">
    <property type="protein sequence ID" value="MFC5380434.1"/>
    <property type="molecule type" value="Genomic_DNA"/>
</dbReference>
<dbReference type="InterPro" id="IPR000291">
    <property type="entry name" value="D-Ala_lig_Van_CS"/>
</dbReference>
<evidence type="ECO:0000256" key="5">
    <source>
        <dbReference type="ARBA" id="ARBA00022723"/>
    </source>
</evidence>
<dbReference type="Pfam" id="PF07478">
    <property type="entry name" value="Dala_Dala_lig_C"/>
    <property type="match status" value="1"/>
</dbReference>
<dbReference type="Gene3D" id="3.40.50.20">
    <property type="match status" value="1"/>
</dbReference>
<keyword evidence="13" id="KW-0963">Cytoplasm</keyword>
<keyword evidence="12 13" id="KW-0961">Cell wall biogenesis/degradation</keyword>
<evidence type="ECO:0000256" key="11">
    <source>
        <dbReference type="ARBA" id="ARBA00023211"/>
    </source>
</evidence>
<dbReference type="PROSITE" id="PS50975">
    <property type="entry name" value="ATP_GRASP"/>
    <property type="match status" value="1"/>
</dbReference>
<keyword evidence="6 14" id="KW-0547">Nucleotide-binding</keyword>
<dbReference type="NCBIfam" id="TIGR01205">
    <property type="entry name" value="D_ala_D_alaTIGR"/>
    <property type="match status" value="1"/>
</dbReference>
<dbReference type="RefSeq" id="WP_340268269.1">
    <property type="nucleotide sequence ID" value="NZ_JBBEOG010000002.1"/>
</dbReference>
<dbReference type="InterPro" id="IPR016185">
    <property type="entry name" value="PreATP-grasp_dom_sf"/>
</dbReference>
<evidence type="ECO:0000256" key="9">
    <source>
        <dbReference type="ARBA" id="ARBA00022960"/>
    </source>
</evidence>
<dbReference type="InterPro" id="IPR005905">
    <property type="entry name" value="D_ala_D_ala"/>
</dbReference>
<comment type="function">
    <text evidence="13">Cell wall formation.</text>
</comment>
<comment type="similarity">
    <text evidence="3 13">Belongs to the D-alanine--D-alanine ligase family.</text>
</comment>
<evidence type="ECO:0000256" key="8">
    <source>
        <dbReference type="ARBA" id="ARBA00022842"/>
    </source>
</evidence>
<dbReference type="SUPFAM" id="SSF56059">
    <property type="entry name" value="Glutathione synthetase ATP-binding domain-like"/>
    <property type="match status" value="1"/>
</dbReference>
<dbReference type="HAMAP" id="MF_00047">
    <property type="entry name" value="Dala_Dala_lig"/>
    <property type="match status" value="1"/>
</dbReference>